<dbReference type="AlphaFoldDB" id="A0AA85K1Q0"/>
<accession>A0AA85K1Q0</accession>
<protein>
    <submittedName>
        <fullName evidence="2">Uncharacterized protein</fullName>
    </submittedName>
</protein>
<dbReference type="Proteomes" id="UP000050795">
    <property type="component" value="Unassembled WGS sequence"/>
</dbReference>
<name>A0AA85K1Q0_TRIRE</name>
<reference evidence="2" key="2">
    <citation type="submission" date="2023-11" db="UniProtKB">
        <authorList>
            <consortium name="WormBaseParasite"/>
        </authorList>
    </citation>
    <scope>IDENTIFICATION</scope>
</reference>
<organism evidence="1 2">
    <name type="scientific">Trichobilharzia regenti</name>
    <name type="common">Nasal bird schistosome</name>
    <dbReference type="NCBI Taxonomy" id="157069"/>
    <lineage>
        <taxon>Eukaryota</taxon>
        <taxon>Metazoa</taxon>
        <taxon>Spiralia</taxon>
        <taxon>Lophotrochozoa</taxon>
        <taxon>Platyhelminthes</taxon>
        <taxon>Trematoda</taxon>
        <taxon>Digenea</taxon>
        <taxon>Strigeidida</taxon>
        <taxon>Schistosomatoidea</taxon>
        <taxon>Schistosomatidae</taxon>
        <taxon>Trichobilharzia</taxon>
    </lineage>
</organism>
<sequence>MCMLCRSPLFSMAVEVDFEEYSTDEEAETINTRYLRLSEQATTISSDKSELILQPNDLLNVIEGYKAFEGFYFNAFNSYFLLSQDP</sequence>
<evidence type="ECO:0000313" key="1">
    <source>
        <dbReference type="Proteomes" id="UP000050795"/>
    </source>
</evidence>
<proteinExistence type="predicted"/>
<keyword evidence="1" id="KW-1185">Reference proteome</keyword>
<dbReference type="WBParaSite" id="TREG1_57020.1">
    <property type="protein sequence ID" value="TREG1_57020.1"/>
    <property type="gene ID" value="TREG1_57020"/>
</dbReference>
<reference evidence="1" key="1">
    <citation type="submission" date="2022-06" db="EMBL/GenBank/DDBJ databases">
        <authorList>
            <person name="Berger JAMES D."/>
            <person name="Berger JAMES D."/>
        </authorList>
    </citation>
    <scope>NUCLEOTIDE SEQUENCE [LARGE SCALE GENOMIC DNA]</scope>
</reference>
<evidence type="ECO:0000313" key="2">
    <source>
        <dbReference type="WBParaSite" id="TREG1_57020.1"/>
    </source>
</evidence>